<feature type="region of interest" description="Disordered" evidence="1">
    <location>
        <begin position="109"/>
        <end position="152"/>
    </location>
</feature>
<dbReference type="AlphaFoldDB" id="A0A498J795"/>
<accession>A0A498J795</accession>
<sequence length="203" mass="21337">MKLFLFQFAGPGSKQFHPEIGNPQNADRNGGHHHHNPRNPNPPRNQSVGGAADVKRPHPVHEIRSHKATDNRIQNVKWRRQKIIHFSCKLQVASPGVGERPDVLAEAGDLGEDQEGENGECAVGGDVAAGEEDEERGEVVADEEDVAGEEDEVVEEIGEEVGDAVVEDGVLEKGVGGGESGGGVGEDGVSGEEYGGGAVGEGD</sequence>
<evidence type="ECO:0000313" key="3">
    <source>
        <dbReference type="Proteomes" id="UP000290289"/>
    </source>
</evidence>
<feature type="compositionally biased region" description="Acidic residues" evidence="1">
    <location>
        <begin position="109"/>
        <end position="118"/>
    </location>
</feature>
<feature type="compositionally biased region" description="Basic and acidic residues" evidence="1">
    <location>
        <begin position="53"/>
        <end position="70"/>
    </location>
</feature>
<evidence type="ECO:0000313" key="2">
    <source>
        <dbReference type="EMBL" id="RXH89291.1"/>
    </source>
</evidence>
<proteinExistence type="predicted"/>
<dbReference type="Proteomes" id="UP000290289">
    <property type="component" value="Chromosome 9"/>
</dbReference>
<keyword evidence="3" id="KW-1185">Reference proteome</keyword>
<feature type="compositionally biased region" description="Acidic residues" evidence="1">
    <location>
        <begin position="129"/>
        <end position="152"/>
    </location>
</feature>
<feature type="region of interest" description="Disordered" evidence="1">
    <location>
        <begin position="10"/>
        <end position="72"/>
    </location>
</feature>
<feature type="region of interest" description="Disordered" evidence="1">
    <location>
        <begin position="172"/>
        <end position="203"/>
    </location>
</feature>
<gene>
    <name evidence="2" type="ORF">DVH24_031648</name>
</gene>
<protein>
    <submittedName>
        <fullName evidence="2">Uncharacterized protein</fullName>
    </submittedName>
</protein>
<reference evidence="2 3" key="1">
    <citation type="submission" date="2018-10" db="EMBL/GenBank/DDBJ databases">
        <title>A high-quality apple genome assembly.</title>
        <authorList>
            <person name="Hu J."/>
        </authorList>
    </citation>
    <scope>NUCLEOTIDE SEQUENCE [LARGE SCALE GENOMIC DNA]</scope>
    <source>
        <strain evidence="3">cv. HFTH1</strain>
        <tissue evidence="2">Young leaf</tissue>
    </source>
</reference>
<dbReference type="EMBL" id="RDQH01000335">
    <property type="protein sequence ID" value="RXH89291.1"/>
    <property type="molecule type" value="Genomic_DNA"/>
</dbReference>
<name>A0A498J795_MALDO</name>
<comment type="caution">
    <text evidence="2">The sequence shown here is derived from an EMBL/GenBank/DDBJ whole genome shotgun (WGS) entry which is preliminary data.</text>
</comment>
<feature type="compositionally biased region" description="Low complexity" evidence="1">
    <location>
        <begin position="119"/>
        <end position="128"/>
    </location>
</feature>
<organism evidence="2 3">
    <name type="scientific">Malus domestica</name>
    <name type="common">Apple</name>
    <name type="synonym">Pyrus malus</name>
    <dbReference type="NCBI Taxonomy" id="3750"/>
    <lineage>
        <taxon>Eukaryota</taxon>
        <taxon>Viridiplantae</taxon>
        <taxon>Streptophyta</taxon>
        <taxon>Embryophyta</taxon>
        <taxon>Tracheophyta</taxon>
        <taxon>Spermatophyta</taxon>
        <taxon>Magnoliopsida</taxon>
        <taxon>eudicotyledons</taxon>
        <taxon>Gunneridae</taxon>
        <taxon>Pentapetalae</taxon>
        <taxon>rosids</taxon>
        <taxon>fabids</taxon>
        <taxon>Rosales</taxon>
        <taxon>Rosaceae</taxon>
        <taxon>Amygdaloideae</taxon>
        <taxon>Maleae</taxon>
        <taxon>Malus</taxon>
    </lineage>
</organism>
<feature type="compositionally biased region" description="Gly residues" evidence="1">
    <location>
        <begin position="174"/>
        <end position="203"/>
    </location>
</feature>
<evidence type="ECO:0000256" key="1">
    <source>
        <dbReference type="SAM" id="MobiDB-lite"/>
    </source>
</evidence>